<evidence type="ECO:0000256" key="1">
    <source>
        <dbReference type="ARBA" id="ARBA00004141"/>
    </source>
</evidence>
<feature type="compositionally biased region" description="Polar residues" evidence="9">
    <location>
        <begin position="88"/>
        <end position="103"/>
    </location>
</feature>
<evidence type="ECO:0000259" key="11">
    <source>
        <dbReference type="Pfam" id="PF07885"/>
    </source>
</evidence>
<evidence type="ECO:0000256" key="10">
    <source>
        <dbReference type="SAM" id="Phobius"/>
    </source>
</evidence>
<feature type="compositionally biased region" description="Polar residues" evidence="9">
    <location>
        <begin position="69"/>
        <end position="79"/>
    </location>
</feature>
<dbReference type="InterPro" id="IPR013099">
    <property type="entry name" value="K_chnl_dom"/>
</dbReference>
<feature type="compositionally biased region" description="Polar residues" evidence="9">
    <location>
        <begin position="119"/>
        <end position="131"/>
    </location>
</feature>
<feature type="compositionally biased region" description="Polar residues" evidence="9">
    <location>
        <begin position="1"/>
        <end position="16"/>
    </location>
</feature>
<feature type="compositionally biased region" description="Basic and acidic residues" evidence="9">
    <location>
        <begin position="181"/>
        <end position="192"/>
    </location>
</feature>
<feature type="transmembrane region" description="Helical" evidence="10">
    <location>
        <begin position="281"/>
        <end position="301"/>
    </location>
</feature>
<organism evidence="12 13">
    <name type="scientific">Diploptera punctata</name>
    <name type="common">Pacific beetle cockroach</name>
    <dbReference type="NCBI Taxonomy" id="6984"/>
    <lineage>
        <taxon>Eukaryota</taxon>
        <taxon>Metazoa</taxon>
        <taxon>Ecdysozoa</taxon>
        <taxon>Arthropoda</taxon>
        <taxon>Hexapoda</taxon>
        <taxon>Insecta</taxon>
        <taxon>Pterygota</taxon>
        <taxon>Neoptera</taxon>
        <taxon>Polyneoptera</taxon>
        <taxon>Dictyoptera</taxon>
        <taxon>Blattodea</taxon>
        <taxon>Blaberoidea</taxon>
        <taxon>Blaberidae</taxon>
        <taxon>Diplopterinae</taxon>
        <taxon>Diploptera</taxon>
    </lineage>
</organism>
<dbReference type="InterPro" id="IPR003280">
    <property type="entry name" value="2pore_dom_K_chnl"/>
</dbReference>
<feature type="transmembrane region" description="Helical" evidence="10">
    <location>
        <begin position="368"/>
        <end position="387"/>
    </location>
</feature>
<keyword evidence="13" id="KW-1185">Reference proteome</keyword>
<name>A0AAD7ZYM6_DIPPU</name>
<dbReference type="GO" id="GO:0022841">
    <property type="term" value="F:potassium ion leak channel activity"/>
    <property type="evidence" value="ECO:0007669"/>
    <property type="project" value="TreeGrafter"/>
</dbReference>
<accession>A0AAD7ZYM6</accession>
<evidence type="ECO:0000256" key="9">
    <source>
        <dbReference type="SAM" id="MobiDB-lite"/>
    </source>
</evidence>
<evidence type="ECO:0000256" key="7">
    <source>
        <dbReference type="ARBA" id="ARBA00023303"/>
    </source>
</evidence>
<feature type="domain" description="Potassium channel" evidence="11">
    <location>
        <begin position="527"/>
        <end position="599"/>
    </location>
</feature>
<feature type="region of interest" description="Disordered" evidence="9">
    <location>
        <begin position="1"/>
        <end position="192"/>
    </location>
</feature>
<dbReference type="GO" id="GO:0030322">
    <property type="term" value="P:stabilization of membrane potential"/>
    <property type="evidence" value="ECO:0007669"/>
    <property type="project" value="TreeGrafter"/>
</dbReference>
<keyword evidence="4 10" id="KW-1133">Transmembrane helix</keyword>
<reference evidence="12" key="1">
    <citation type="journal article" date="2023" name="IScience">
        <title>Live-bearing cockroach genome reveals convergent evolutionary mechanisms linked to viviparity in insects and beyond.</title>
        <authorList>
            <person name="Fouks B."/>
            <person name="Harrison M.C."/>
            <person name="Mikhailova A.A."/>
            <person name="Marchal E."/>
            <person name="English S."/>
            <person name="Carruthers M."/>
            <person name="Jennings E.C."/>
            <person name="Chiamaka E.L."/>
            <person name="Frigard R.A."/>
            <person name="Pippel M."/>
            <person name="Attardo G.M."/>
            <person name="Benoit J.B."/>
            <person name="Bornberg-Bauer E."/>
            <person name="Tobe S.S."/>
        </authorList>
    </citation>
    <scope>NUCLEOTIDE SEQUENCE</scope>
    <source>
        <strain evidence="12">Stay&amp;Tobe</strain>
    </source>
</reference>
<feature type="transmembrane region" description="Helical" evidence="10">
    <location>
        <begin position="573"/>
        <end position="595"/>
    </location>
</feature>
<dbReference type="EMBL" id="JASPKZ010005701">
    <property type="protein sequence ID" value="KAJ9588218.1"/>
    <property type="molecule type" value="Genomic_DNA"/>
</dbReference>
<comment type="caution">
    <text evidence="12">The sequence shown here is derived from an EMBL/GenBank/DDBJ whole genome shotgun (WGS) entry which is preliminary data.</text>
</comment>
<evidence type="ECO:0000256" key="3">
    <source>
        <dbReference type="ARBA" id="ARBA00022692"/>
    </source>
</evidence>
<sequence>MADDSNVVSDVMTTPEQVLAAGGVSKRRRGASRRSPSGQRCRAPTPEPPKDLSLDADEELELKFEISPTKPQTISTTEKTLVKKRSHSSPGENRQTLTSSISGPTELKQEFPLQKSEDQTVNTGDMSQSRTVVVKRKSTTEKTLVTKRSLSSPGEGRQSLPQSTTTDDLNQQPDVPRRRRLSDEGDKMIGDETSVRVVKKSATNSQLPVKAEEIVKSKTTVKEEKPVESVKTVKVEEAVKIKKLRKQYGYLFLKEMWQEWKKFVAQHSEQWRKIISQRNRCIGALLVMIIYCGIGGLIFRFTEGAFEAFYKCGVKRVKRDFVDTLWYGSHNMLEEEWKSQARKKLMELENQLHAAHEAGVTSYSGQRAWSFLNAVVYCLTVVTTIGYGHIAPSTTTGRAITIIYAIFGIPMFLILLADFGKLFTRGIKFVWAFVRRVYYTGSCKKVRRTVPVQEVMKGVQLVYDFATFRRPSQMMGESGEDGNKQNQSQPPTSLPLDGHEPQPGTPALSTFEVDDEFNLPISVAIVILLMYIFVGATVYWTWENWGFFESFYFVFISMSTIGFGDFVPQHPMYMMASIVYLVFGLALTSMCINVVQEKLSDSFRQASAKIGATIGLRINEEDGAITPVPPPHIELPEVHNTVTKDSTKNSENRLYLTTKRNIYTKKRGGAAFSKCVFLTLWKHYFRSLK</sequence>
<evidence type="ECO:0000313" key="13">
    <source>
        <dbReference type="Proteomes" id="UP001233999"/>
    </source>
</evidence>
<comment type="similarity">
    <text evidence="8">Belongs to the two pore domain potassium channel (TC 1.A.1.8) family.</text>
</comment>
<keyword evidence="2 8" id="KW-0813">Transport</keyword>
<protein>
    <recommendedName>
        <fullName evidence="11">Potassium channel domain-containing protein</fullName>
    </recommendedName>
</protein>
<gene>
    <name evidence="12" type="ORF">L9F63_018382</name>
</gene>
<comment type="subcellular location">
    <subcellularLocation>
        <location evidence="1">Membrane</location>
        <topology evidence="1">Multi-pass membrane protein</topology>
    </subcellularLocation>
</comment>
<feature type="transmembrane region" description="Helical" evidence="10">
    <location>
        <begin position="399"/>
        <end position="417"/>
    </location>
</feature>
<dbReference type="Gene3D" id="1.10.287.70">
    <property type="match status" value="1"/>
</dbReference>
<feature type="compositionally biased region" description="Polar residues" evidence="9">
    <location>
        <begin position="141"/>
        <end position="152"/>
    </location>
</feature>
<feature type="region of interest" description="Disordered" evidence="9">
    <location>
        <begin position="474"/>
        <end position="502"/>
    </location>
</feature>
<keyword evidence="7 8" id="KW-0407">Ion channel</keyword>
<dbReference type="GO" id="GO:0015271">
    <property type="term" value="F:outward rectifier potassium channel activity"/>
    <property type="evidence" value="ECO:0007669"/>
    <property type="project" value="TreeGrafter"/>
</dbReference>
<evidence type="ECO:0000256" key="8">
    <source>
        <dbReference type="RuleBase" id="RU003857"/>
    </source>
</evidence>
<evidence type="ECO:0000256" key="2">
    <source>
        <dbReference type="ARBA" id="ARBA00022448"/>
    </source>
</evidence>
<dbReference type="PANTHER" id="PTHR11003">
    <property type="entry name" value="POTASSIUM CHANNEL, SUBFAMILY K"/>
    <property type="match status" value="1"/>
</dbReference>
<proteinExistence type="inferred from homology"/>
<evidence type="ECO:0000313" key="12">
    <source>
        <dbReference type="EMBL" id="KAJ9588218.1"/>
    </source>
</evidence>
<dbReference type="PANTHER" id="PTHR11003:SF335">
    <property type="entry name" value="POTASSIUM CHANNEL DOMAIN-CONTAINING PROTEIN"/>
    <property type="match status" value="1"/>
</dbReference>
<keyword evidence="6 10" id="KW-0472">Membrane</keyword>
<dbReference type="Pfam" id="PF07885">
    <property type="entry name" value="Ion_trans_2"/>
    <property type="match status" value="2"/>
</dbReference>
<reference evidence="12" key="2">
    <citation type="submission" date="2023-05" db="EMBL/GenBank/DDBJ databases">
        <authorList>
            <person name="Fouks B."/>
        </authorList>
    </citation>
    <scope>NUCLEOTIDE SEQUENCE</scope>
    <source>
        <strain evidence="12">Stay&amp;Tobe</strain>
        <tissue evidence="12">Testes</tissue>
    </source>
</reference>
<feature type="non-terminal residue" evidence="12">
    <location>
        <position position="689"/>
    </location>
</feature>
<evidence type="ECO:0000256" key="5">
    <source>
        <dbReference type="ARBA" id="ARBA00023065"/>
    </source>
</evidence>
<evidence type="ECO:0000256" key="6">
    <source>
        <dbReference type="ARBA" id="ARBA00023136"/>
    </source>
</evidence>
<feature type="compositionally biased region" description="Polar residues" evidence="9">
    <location>
        <begin position="159"/>
        <end position="173"/>
    </location>
</feature>
<keyword evidence="5 8" id="KW-0406">Ion transport</keyword>
<dbReference type="GO" id="GO:0005886">
    <property type="term" value="C:plasma membrane"/>
    <property type="evidence" value="ECO:0007669"/>
    <property type="project" value="TreeGrafter"/>
</dbReference>
<dbReference type="AlphaFoldDB" id="A0AAD7ZYM6"/>
<dbReference type="PRINTS" id="PR01333">
    <property type="entry name" value="2POREKCHANEL"/>
</dbReference>
<dbReference type="Proteomes" id="UP001233999">
    <property type="component" value="Unassembled WGS sequence"/>
</dbReference>
<keyword evidence="3 8" id="KW-0812">Transmembrane</keyword>
<dbReference type="SUPFAM" id="SSF81324">
    <property type="entry name" value="Voltage-gated potassium channels"/>
    <property type="match status" value="2"/>
</dbReference>
<evidence type="ECO:0000256" key="4">
    <source>
        <dbReference type="ARBA" id="ARBA00022989"/>
    </source>
</evidence>
<feature type="transmembrane region" description="Helical" evidence="10">
    <location>
        <begin position="519"/>
        <end position="540"/>
    </location>
</feature>
<feature type="domain" description="Potassium channel" evidence="11">
    <location>
        <begin position="366"/>
        <end position="424"/>
    </location>
</feature>